<sequence length="70" mass="8217">MSTRNKNPILVRILPPHNLKLIKCLRVRDNKKIHLDYERNSIPQTFIASTACRGFFYYLTGRISKAEKNL</sequence>
<evidence type="ECO:0000313" key="1">
    <source>
        <dbReference type="EMBL" id="CRL05452.1"/>
    </source>
</evidence>
<keyword evidence="2" id="KW-1185">Reference proteome</keyword>
<reference evidence="1 2" key="1">
    <citation type="submission" date="2015-04" db="EMBL/GenBank/DDBJ databases">
        <authorList>
            <person name="Syromyatnikov M.Y."/>
            <person name="Popov V.N."/>
        </authorList>
    </citation>
    <scope>NUCLEOTIDE SEQUENCE [LARGE SCALE GENOMIC DNA]</scope>
</reference>
<evidence type="ECO:0000313" key="2">
    <source>
        <dbReference type="Proteomes" id="UP000183832"/>
    </source>
</evidence>
<proteinExistence type="predicted"/>
<accession>A0A1J1J100</accession>
<gene>
    <name evidence="1" type="ORF">CLUMA_CG018426</name>
</gene>
<name>A0A1J1J100_9DIPT</name>
<dbReference type="Proteomes" id="UP000183832">
    <property type="component" value="Unassembled WGS sequence"/>
</dbReference>
<protein>
    <submittedName>
        <fullName evidence="1">CLUMA_CG018426, isoform A</fullName>
    </submittedName>
</protein>
<organism evidence="1 2">
    <name type="scientific">Clunio marinus</name>
    <dbReference type="NCBI Taxonomy" id="568069"/>
    <lineage>
        <taxon>Eukaryota</taxon>
        <taxon>Metazoa</taxon>
        <taxon>Ecdysozoa</taxon>
        <taxon>Arthropoda</taxon>
        <taxon>Hexapoda</taxon>
        <taxon>Insecta</taxon>
        <taxon>Pterygota</taxon>
        <taxon>Neoptera</taxon>
        <taxon>Endopterygota</taxon>
        <taxon>Diptera</taxon>
        <taxon>Nematocera</taxon>
        <taxon>Chironomoidea</taxon>
        <taxon>Chironomidae</taxon>
        <taxon>Clunio</taxon>
    </lineage>
</organism>
<dbReference type="EMBL" id="CVRI01000064">
    <property type="protein sequence ID" value="CRL05452.1"/>
    <property type="molecule type" value="Genomic_DNA"/>
</dbReference>
<dbReference type="AlphaFoldDB" id="A0A1J1J100"/>